<feature type="transmembrane region" description="Helical" evidence="5">
    <location>
        <begin position="171"/>
        <end position="192"/>
    </location>
</feature>
<evidence type="ECO:0000259" key="6">
    <source>
        <dbReference type="Pfam" id="PF00892"/>
    </source>
</evidence>
<evidence type="ECO:0000256" key="5">
    <source>
        <dbReference type="SAM" id="Phobius"/>
    </source>
</evidence>
<feature type="domain" description="EamA" evidence="6">
    <location>
        <begin position="6"/>
        <end position="130"/>
    </location>
</feature>
<feature type="transmembrane region" description="Helical" evidence="5">
    <location>
        <begin position="82"/>
        <end position="106"/>
    </location>
</feature>
<evidence type="ECO:0000256" key="1">
    <source>
        <dbReference type="ARBA" id="ARBA00004141"/>
    </source>
</evidence>
<organism evidence="7 8">
    <name type="scientific">Nitrincola tibetensis</name>
    <dbReference type="NCBI Taxonomy" id="2219697"/>
    <lineage>
        <taxon>Bacteria</taxon>
        <taxon>Pseudomonadati</taxon>
        <taxon>Pseudomonadota</taxon>
        <taxon>Gammaproteobacteria</taxon>
        <taxon>Oceanospirillales</taxon>
        <taxon>Oceanospirillaceae</taxon>
        <taxon>Nitrincola</taxon>
    </lineage>
</organism>
<feature type="domain" description="EamA" evidence="6">
    <location>
        <begin position="141"/>
        <end position="278"/>
    </location>
</feature>
<dbReference type="EMBL" id="QKRX01000001">
    <property type="protein sequence ID" value="RAU19863.1"/>
    <property type="molecule type" value="Genomic_DNA"/>
</dbReference>
<protein>
    <recommendedName>
        <fullName evidence="6">EamA domain-containing protein</fullName>
    </recommendedName>
</protein>
<dbReference type="InterPro" id="IPR050638">
    <property type="entry name" value="AA-Vitamin_Transporters"/>
</dbReference>
<keyword evidence="3 5" id="KW-1133">Transmembrane helix</keyword>
<feature type="transmembrane region" description="Helical" evidence="5">
    <location>
        <begin position="262"/>
        <end position="281"/>
    </location>
</feature>
<feature type="transmembrane region" description="Helical" evidence="5">
    <location>
        <begin position="207"/>
        <end position="226"/>
    </location>
</feature>
<dbReference type="Pfam" id="PF00892">
    <property type="entry name" value="EamA"/>
    <property type="match status" value="2"/>
</dbReference>
<name>A0A364NRZ4_9GAMM</name>
<evidence type="ECO:0000313" key="8">
    <source>
        <dbReference type="Proteomes" id="UP000250744"/>
    </source>
</evidence>
<evidence type="ECO:0000256" key="2">
    <source>
        <dbReference type="ARBA" id="ARBA00022692"/>
    </source>
</evidence>
<dbReference type="InterPro" id="IPR000620">
    <property type="entry name" value="EamA_dom"/>
</dbReference>
<dbReference type="InterPro" id="IPR037185">
    <property type="entry name" value="EmrE-like"/>
</dbReference>
<reference evidence="7 8" key="1">
    <citation type="submission" date="2018-06" db="EMBL/GenBank/DDBJ databases">
        <title>Nitrincola tibetense sp. nov., isolated from Lake XuguoCo on Tibetan Plateau.</title>
        <authorList>
            <person name="Xing P."/>
        </authorList>
    </citation>
    <scope>NUCLEOTIDE SEQUENCE [LARGE SCALE GENOMIC DNA]</scope>
    <source>
        <strain evidence="8">xg18</strain>
    </source>
</reference>
<evidence type="ECO:0000313" key="7">
    <source>
        <dbReference type="EMBL" id="RAU19863.1"/>
    </source>
</evidence>
<dbReference type="AlphaFoldDB" id="A0A364NRZ4"/>
<evidence type="ECO:0000256" key="3">
    <source>
        <dbReference type="ARBA" id="ARBA00022989"/>
    </source>
</evidence>
<gene>
    <name evidence="7" type="ORF">DN062_01980</name>
</gene>
<dbReference type="PANTHER" id="PTHR32322:SF9">
    <property type="entry name" value="AMINO-ACID METABOLITE EFFLUX PUMP-RELATED"/>
    <property type="match status" value="1"/>
</dbReference>
<keyword evidence="2 5" id="KW-0812">Transmembrane</keyword>
<dbReference type="RefSeq" id="WP_112157021.1">
    <property type="nucleotide sequence ID" value="NZ_QKRX01000001.1"/>
</dbReference>
<feature type="transmembrane region" description="Helical" evidence="5">
    <location>
        <begin position="118"/>
        <end position="134"/>
    </location>
</feature>
<dbReference type="OrthoDB" id="7158585at2"/>
<comment type="caution">
    <text evidence="7">The sequence shown here is derived from an EMBL/GenBank/DDBJ whole genome shotgun (WGS) entry which is preliminary data.</text>
</comment>
<dbReference type="PANTHER" id="PTHR32322">
    <property type="entry name" value="INNER MEMBRANE TRANSPORTER"/>
    <property type="match status" value="1"/>
</dbReference>
<dbReference type="Proteomes" id="UP000250744">
    <property type="component" value="Unassembled WGS sequence"/>
</dbReference>
<feature type="transmembrane region" description="Helical" evidence="5">
    <location>
        <begin position="58"/>
        <end position="76"/>
    </location>
</feature>
<sequence length="294" mass="32148">MRLNDLLLGLAIMCLWGFNFSVIKLGADQINPILLTTLRFTFAVLPVIFFIKRPRVKLRYLIGYGVTFGVGVWGMMTSAISLGVSAGMAGVLMDLSLISSLLIGWLVLKEKITPRQSVGALLILIGALVSLSLQDGSVPLAGLLLVLIGALSWSIIGLIVKMANTQQVFAFSVWGMLFAPIPLATLALISYGPEVFIALPEQMNTSVWFSILFQAYPTTLLGYWLWNRLITQYPLSTVAPLTMLTPVFGLIGSALFHGEVISHAKLLACSLILVGFLIGQWQQSWFKRQTKSVT</sequence>
<feature type="transmembrane region" description="Helical" evidence="5">
    <location>
        <begin position="140"/>
        <end position="159"/>
    </location>
</feature>
<feature type="transmembrane region" description="Helical" evidence="5">
    <location>
        <begin position="33"/>
        <end position="51"/>
    </location>
</feature>
<dbReference type="SUPFAM" id="SSF103481">
    <property type="entry name" value="Multidrug resistance efflux transporter EmrE"/>
    <property type="match status" value="2"/>
</dbReference>
<keyword evidence="4 5" id="KW-0472">Membrane</keyword>
<proteinExistence type="predicted"/>
<accession>A0A364NRZ4</accession>
<keyword evidence="8" id="KW-1185">Reference proteome</keyword>
<comment type="subcellular location">
    <subcellularLocation>
        <location evidence="1">Membrane</location>
        <topology evidence="1">Multi-pass membrane protein</topology>
    </subcellularLocation>
</comment>
<dbReference type="GO" id="GO:0016020">
    <property type="term" value="C:membrane"/>
    <property type="evidence" value="ECO:0007669"/>
    <property type="project" value="UniProtKB-SubCell"/>
</dbReference>
<evidence type="ECO:0000256" key="4">
    <source>
        <dbReference type="ARBA" id="ARBA00023136"/>
    </source>
</evidence>
<feature type="transmembrane region" description="Helical" evidence="5">
    <location>
        <begin position="238"/>
        <end position="256"/>
    </location>
</feature>
<feature type="transmembrane region" description="Helical" evidence="5">
    <location>
        <begin position="7"/>
        <end position="27"/>
    </location>
</feature>